<keyword evidence="7" id="KW-0675">Receptor</keyword>
<dbReference type="Gene3D" id="2.170.130.10">
    <property type="entry name" value="TonB-dependent receptor, plug domain"/>
    <property type="match status" value="1"/>
</dbReference>
<keyword evidence="4" id="KW-1134">Transmembrane beta strand</keyword>
<keyword evidence="1 4" id="KW-0813">Transport</keyword>
<dbReference type="NCBIfam" id="TIGR04057">
    <property type="entry name" value="SusC_RagA_signa"/>
    <property type="match status" value="1"/>
</dbReference>
<evidence type="ECO:0000256" key="3">
    <source>
        <dbReference type="ARBA" id="ARBA00023237"/>
    </source>
</evidence>
<keyword evidence="4" id="KW-0812">Transmembrane</keyword>
<feature type="signal peptide" evidence="5">
    <location>
        <begin position="1"/>
        <end position="17"/>
    </location>
</feature>
<sequence length="1216" mass="134332">MKLTAILLTVFMLNVHATGLTQTVTFSGKKIPLKQLFAEIRNQTGYTVLSLHSSLDHAKPVSVRASNMPLKDFLAQALKNQPIDFKILHNTIVISPKPALITLNVRDEPLSNVLKEIRKQSGYDFSFEGPIDADAIRVTVSITDASLEEAITASLAGTNLGFRVVKKSVVIYSKKTDPPKIDEAGKINFFGRVLNEAGLPMAGATVNVKGTAQSVSTDEKGEFQLSRVEDSARLIVSFVGYILQDVSIANKKTMDIVLLPKESNAMNEVVVVAFGQQRKESMVSSITTISPKELKGPTSNLTTMLAGKLAGVVSYQRSGEPGADNASFFIRGITSFGAGKLDPYILIDGMESTPNSLARLQPDDIAAFSVLKDAAASSLYGARGANGVILVTTKSGVAGKTKFNVRLENSLSTNTDNFRMADNITYMRLANEAVLTRNPREALPYSENKIDHTIAGDNPLLYPNNDWMGLLIKDYTMNHRVNFNLSGGGKGAQYYIAGTYNQDNGVLKDNGKNSFSNNIKLKSYEIRSNVTVNLTPTTIGIVRTSGNFDDYSGPIGGFDGNGNRINGGAVVFGNVLRANPVLFPAVFDPSDSPFDNHPLFGNALISQSSNTFYNNPYARMVSGFQHYNTSTLNVQLEIQQDFKFITQGLKGRVMAYSKRYTYFDLSRQYTPFYYSANPTNDNPKGYKLSLLNPTAATEYLTYNPDQSGKVVNTTSYLEAALNYRKTIASEHNVSGMLIGIIRNHLNGSAATLQTSLPARNLGVSGRFTYDYGSRYLFEANFGYNGSERFAKNNRFGFFPSVGVGWVISREKFFEPLQDVVTSMKLRATHGLVGNDQIGYTQDRFFYLSDVTLNNPTRGATFGENWGYTRNGVQFNRYANEQITWEKSKETNIGMDLTLFNSLNMVVEVFKKDRTNILMPRAFIPATMGLTAGISDNVGAASSKGIDIAVDYNKTFKDFWMSARGTFTYAASRLTKNEEPEYALNEYYLSRLGHPLQMNTGLIAERLFVDDEDVRNSPTQVFGEVRGGDIKYRDLNGDGMITNLDRVNGLGHPTSPEIIFGFGFSAGYKNFDLSAFFQGAGRTSIYINPADITPFVLNGSNQNGLLDVIAQDHWSEDNRNIYAFWPRLSPTVNANNTQPSTWWLRNGAFMRLKQVELGYNLGERALKRVKISGLRIYLNANNLFKVSSFDLWDPEQGSNGLGYPVQKVFNMGVRLEI</sequence>
<reference evidence="7" key="1">
    <citation type="submission" date="2022-01" db="EMBL/GenBank/DDBJ databases">
        <authorList>
            <person name="Jo J.-H."/>
            <person name="Im W.-T."/>
        </authorList>
    </citation>
    <scope>NUCLEOTIDE SEQUENCE</scope>
    <source>
        <strain evidence="7">NA20</strain>
    </source>
</reference>
<protein>
    <submittedName>
        <fullName evidence="7">TonB-dependent receptor</fullName>
    </submittedName>
</protein>
<feature type="domain" description="Secretin/TonB short N-terminal" evidence="6">
    <location>
        <begin position="47"/>
        <end position="97"/>
    </location>
</feature>
<proteinExistence type="inferred from homology"/>
<dbReference type="InterPro" id="IPR011662">
    <property type="entry name" value="Secretin/TonB_short_N"/>
</dbReference>
<dbReference type="InterPro" id="IPR008969">
    <property type="entry name" value="CarboxyPept-like_regulatory"/>
</dbReference>
<dbReference type="InterPro" id="IPR012910">
    <property type="entry name" value="Plug_dom"/>
</dbReference>
<comment type="caution">
    <text evidence="7">The sequence shown here is derived from an EMBL/GenBank/DDBJ whole genome shotgun (WGS) entry which is preliminary data.</text>
</comment>
<name>A0ABS9KRK3_9BACT</name>
<dbReference type="SMART" id="SM00965">
    <property type="entry name" value="STN"/>
    <property type="match status" value="2"/>
</dbReference>
<dbReference type="Gene3D" id="2.60.40.1120">
    <property type="entry name" value="Carboxypeptidase-like, regulatory domain"/>
    <property type="match status" value="1"/>
</dbReference>
<dbReference type="PROSITE" id="PS52016">
    <property type="entry name" value="TONB_DEPENDENT_REC_3"/>
    <property type="match status" value="1"/>
</dbReference>
<dbReference type="Pfam" id="PF13715">
    <property type="entry name" value="CarbopepD_reg_2"/>
    <property type="match status" value="1"/>
</dbReference>
<dbReference type="EMBL" id="JAKLTR010000006">
    <property type="protein sequence ID" value="MCG2614963.1"/>
    <property type="molecule type" value="Genomic_DNA"/>
</dbReference>
<keyword evidence="5" id="KW-0732">Signal</keyword>
<dbReference type="SUPFAM" id="SSF49464">
    <property type="entry name" value="Carboxypeptidase regulatory domain-like"/>
    <property type="match status" value="1"/>
</dbReference>
<dbReference type="InterPro" id="IPR039426">
    <property type="entry name" value="TonB-dep_rcpt-like"/>
</dbReference>
<evidence type="ECO:0000313" key="8">
    <source>
        <dbReference type="Proteomes" id="UP001165367"/>
    </source>
</evidence>
<dbReference type="RefSeq" id="WP_237871866.1">
    <property type="nucleotide sequence ID" value="NZ_JAKLTR010000006.1"/>
</dbReference>
<feature type="domain" description="Secretin/TonB short N-terminal" evidence="6">
    <location>
        <begin position="123"/>
        <end position="174"/>
    </location>
</feature>
<keyword evidence="3 4" id="KW-0998">Cell outer membrane</keyword>
<organism evidence="7 8">
    <name type="scientific">Terrimonas ginsenosidimutans</name>
    <dbReference type="NCBI Taxonomy" id="2908004"/>
    <lineage>
        <taxon>Bacteria</taxon>
        <taxon>Pseudomonadati</taxon>
        <taxon>Bacteroidota</taxon>
        <taxon>Chitinophagia</taxon>
        <taxon>Chitinophagales</taxon>
        <taxon>Chitinophagaceae</taxon>
        <taxon>Terrimonas</taxon>
    </lineage>
</organism>
<evidence type="ECO:0000259" key="6">
    <source>
        <dbReference type="SMART" id="SM00965"/>
    </source>
</evidence>
<dbReference type="Proteomes" id="UP001165367">
    <property type="component" value="Unassembled WGS sequence"/>
</dbReference>
<evidence type="ECO:0000313" key="7">
    <source>
        <dbReference type="EMBL" id="MCG2614963.1"/>
    </source>
</evidence>
<evidence type="ECO:0000256" key="1">
    <source>
        <dbReference type="ARBA" id="ARBA00022448"/>
    </source>
</evidence>
<keyword evidence="2 4" id="KW-0472">Membrane</keyword>
<dbReference type="Pfam" id="PF07715">
    <property type="entry name" value="Plug"/>
    <property type="match status" value="1"/>
</dbReference>
<dbReference type="InterPro" id="IPR037066">
    <property type="entry name" value="Plug_dom_sf"/>
</dbReference>
<evidence type="ECO:0000256" key="2">
    <source>
        <dbReference type="ARBA" id="ARBA00023136"/>
    </source>
</evidence>
<dbReference type="SUPFAM" id="SSF56935">
    <property type="entry name" value="Porins"/>
    <property type="match status" value="1"/>
</dbReference>
<comment type="similarity">
    <text evidence="4">Belongs to the TonB-dependent receptor family.</text>
</comment>
<dbReference type="InterPro" id="IPR023996">
    <property type="entry name" value="TonB-dep_OMP_SusC/RagA"/>
</dbReference>
<accession>A0ABS9KRK3</accession>
<keyword evidence="8" id="KW-1185">Reference proteome</keyword>
<dbReference type="InterPro" id="IPR023997">
    <property type="entry name" value="TonB-dep_OMP_SusC/RagA_CS"/>
</dbReference>
<dbReference type="NCBIfam" id="TIGR04056">
    <property type="entry name" value="OMP_RagA_SusC"/>
    <property type="match status" value="1"/>
</dbReference>
<gene>
    <name evidence="7" type="ORF">LZZ85_11750</name>
</gene>
<comment type="subcellular location">
    <subcellularLocation>
        <location evidence="4">Cell outer membrane</location>
        <topology evidence="4">Multi-pass membrane protein</topology>
    </subcellularLocation>
</comment>
<feature type="chain" id="PRO_5046978254" evidence="5">
    <location>
        <begin position="18"/>
        <end position="1216"/>
    </location>
</feature>
<evidence type="ECO:0000256" key="4">
    <source>
        <dbReference type="PROSITE-ProRule" id="PRU01360"/>
    </source>
</evidence>
<evidence type="ECO:0000256" key="5">
    <source>
        <dbReference type="SAM" id="SignalP"/>
    </source>
</evidence>